<dbReference type="InterPro" id="IPR024486">
    <property type="entry name" value="DUF2617"/>
</dbReference>
<dbReference type="OrthoDB" id="4462506at2"/>
<gene>
    <name evidence="1" type="ORF">CMUST_03520</name>
</gene>
<keyword evidence="2" id="KW-1185">Reference proteome</keyword>
<sequence>MTVSGSFIRDLMIPPADVSAHALGVLLNGPSRPLLARRTVATGDSSLSMGIIGASHMVDVSLPMYDVPVFREEVSCLAACPSNPAAVKVSWCSSPQVVLEIEDGNLKFHRTFPAGDYRFSMSTERFTNKSFDSTAEKVVAGFSPDWLVGRFPGEGEFHITALHGRWQDDRWLWLTFHLYPQERTIVQTESMWVPPSQVLDGAS</sequence>
<evidence type="ECO:0008006" key="3">
    <source>
        <dbReference type="Google" id="ProtNLM"/>
    </source>
</evidence>
<dbReference type="RefSeq" id="WP_047261341.1">
    <property type="nucleotide sequence ID" value="NZ_CP011542.1"/>
</dbReference>
<organism evidence="1 2">
    <name type="scientific">Corynebacterium mustelae</name>
    <dbReference type="NCBI Taxonomy" id="571915"/>
    <lineage>
        <taxon>Bacteria</taxon>
        <taxon>Bacillati</taxon>
        <taxon>Actinomycetota</taxon>
        <taxon>Actinomycetes</taxon>
        <taxon>Mycobacteriales</taxon>
        <taxon>Corynebacteriaceae</taxon>
        <taxon>Corynebacterium</taxon>
    </lineage>
</organism>
<proteinExistence type="predicted"/>
<evidence type="ECO:0000313" key="1">
    <source>
        <dbReference type="EMBL" id="AKK05048.1"/>
    </source>
</evidence>
<dbReference type="Proteomes" id="UP000035199">
    <property type="component" value="Chromosome"/>
</dbReference>
<reference evidence="2" key="2">
    <citation type="submission" date="2015-05" db="EMBL/GenBank/DDBJ databases">
        <title>Complete genome sequence of Corynebacterium mustelae DSM 45274, isolated from various tissues of a male ferret with lethal sepsis.</title>
        <authorList>
            <person name="Ruckert C."/>
            <person name="Albersmeier A."/>
            <person name="Winkler A."/>
            <person name="Tauch A."/>
        </authorList>
    </citation>
    <scope>NUCLEOTIDE SEQUENCE [LARGE SCALE GENOMIC DNA]</scope>
    <source>
        <strain evidence="2">DSM 45274</strain>
    </source>
</reference>
<reference evidence="1 2" key="1">
    <citation type="journal article" date="2015" name="Genome Announc.">
        <title>Complete Genome Sequence of the Type Strain Corynebacterium mustelae DSM 45274, Isolated from Various Tissues of a Male Ferret with Lethal Sepsis.</title>
        <authorList>
            <person name="Ruckert C."/>
            <person name="Eimer J."/>
            <person name="Winkler A."/>
            <person name="Tauch A."/>
        </authorList>
    </citation>
    <scope>NUCLEOTIDE SEQUENCE [LARGE SCALE GENOMIC DNA]</scope>
    <source>
        <strain evidence="1 2">DSM 45274</strain>
    </source>
</reference>
<dbReference type="AlphaFoldDB" id="A0A0G3GZP4"/>
<dbReference type="EMBL" id="CP011542">
    <property type="protein sequence ID" value="AKK05048.1"/>
    <property type="molecule type" value="Genomic_DNA"/>
</dbReference>
<dbReference type="KEGG" id="cmv:CMUST_03520"/>
<evidence type="ECO:0000313" key="2">
    <source>
        <dbReference type="Proteomes" id="UP000035199"/>
    </source>
</evidence>
<dbReference type="STRING" id="571915.CMUST_03520"/>
<name>A0A0G3GZP4_9CORY</name>
<dbReference type="PATRIC" id="fig|571915.4.peg.747"/>
<protein>
    <recommendedName>
        <fullName evidence="3">DUF2617 family protein</fullName>
    </recommendedName>
</protein>
<accession>A0A0G3GZP4</accession>
<dbReference type="Pfam" id="PF10936">
    <property type="entry name" value="DUF2617"/>
    <property type="match status" value="1"/>
</dbReference>